<accession>J9GHE5</accession>
<proteinExistence type="predicted"/>
<sequence>MPYSIGLKGQTEKRSAFLSVFYRLNIYHFVHSGGAEAAGIKISYHSVGKAFDFFISHNGLYHKLHLSAAYSVIGLYFHIAETGKEFSQLSEELVVLIVKDGNFSQDSLLVYVALVYKAHGLNTYSLFSVPGVNTEILQKHISVNSTLNYKSIGKVNFGLFVVHKAKFHIAFHHCFMDIEFW</sequence>
<comment type="caution">
    <text evidence="1">The sequence shown here is derived from an EMBL/GenBank/DDBJ whole genome shotgun (WGS) entry which is preliminary data.</text>
</comment>
<protein>
    <submittedName>
        <fullName evidence="1">Uncharacterized protein</fullName>
    </submittedName>
</protein>
<gene>
    <name evidence="1" type="ORF">EVA_04994</name>
</gene>
<organism evidence="1">
    <name type="scientific">gut metagenome</name>
    <dbReference type="NCBI Taxonomy" id="749906"/>
    <lineage>
        <taxon>unclassified sequences</taxon>
        <taxon>metagenomes</taxon>
        <taxon>organismal metagenomes</taxon>
    </lineage>
</organism>
<dbReference type="EMBL" id="AMCI01001027">
    <property type="protein sequence ID" value="EJX06897.1"/>
    <property type="molecule type" value="Genomic_DNA"/>
</dbReference>
<name>J9GHE5_9ZZZZ</name>
<evidence type="ECO:0000313" key="1">
    <source>
        <dbReference type="EMBL" id="EJX06897.1"/>
    </source>
</evidence>
<reference evidence="1" key="1">
    <citation type="journal article" date="2012" name="PLoS ONE">
        <title>Gene sets for utilization of primary and secondary nutrition supplies in the distal gut of endangered iberian lynx.</title>
        <authorList>
            <person name="Alcaide M."/>
            <person name="Messina E."/>
            <person name="Richter M."/>
            <person name="Bargiela R."/>
            <person name="Peplies J."/>
            <person name="Huws S.A."/>
            <person name="Newbold C.J."/>
            <person name="Golyshin P.N."/>
            <person name="Simon M.A."/>
            <person name="Lopez G."/>
            <person name="Yakimov M.M."/>
            <person name="Ferrer M."/>
        </authorList>
    </citation>
    <scope>NUCLEOTIDE SEQUENCE</scope>
</reference>
<dbReference type="AlphaFoldDB" id="J9GHE5"/>